<evidence type="ECO:0000256" key="1">
    <source>
        <dbReference type="ARBA" id="ARBA00004429"/>
    </source>
</evidence>
<dbReference type="AlphaFoldDB" id="A0A944CDL2"/>
<evidence type="ECO:0000259" key="10">
    <source>
        <dbReference type="Pfam" id="PF04290"/>
    </source>
</evidence>
<organism evidence="11 12">
    <name type="scientific">Roseibium polysiphoniae</name>
    <dbReference type="NCBI Taxonomy" id="2571221"/>
    <lineage>
        <taxon>Bacteria</taxon>
        <taxon>Pseudomonadati</taxon>
        <taxon>Pseudomonadota</taxon>
        <taxon>Alphaproteobacteria</taxon>
        <taxon>Hyphomicrobiales</taxon>
        <taxon>Stappiaceae</taxon>
        <taxon>Roseibium</taxon>
    </lineage>
</organism>
<reference evidence="11" key="2">
    <citation type="journal article" date="2021" name="Microorganisms">
        <title>Bacterial Dimethylsulfoniopropionate Biosynthesis in the East China Sea.</title>
        <authorList>
            <person name="Liu J."/>
            <person name="Zhang Y."/>
            <person name="Liu J."/>
            <person name="Zhong H."/>
            <person name="Williams B.T."/>
            <person name="Zheng Y."/>
            <person name="Curson A.R.J."/>
            <person name="Sun C."/>
            <person name="Sun H."/>
            <person name="Song D."/>
            <person name="Wagner Mackenzie B."/>
            <person name="Bermejo Martinez A."/>
            <person name="Todd J.D."/>
            <person name="Zhang X.H."/>
        </authorList>
    </citation>
    <scope>NUCLEOTIDE SEQUENCE</scope>
    <source>
        <strain evidence="11">AESS21</strain>
    </source>
</reference>
<dbReference type="GO" id="GO:0022857">
    <property type="term" value="F:transmembrane transporter activity"/>
    <property type="evidence" value="ECO:0007669"/>
    <property type="project" value="UniProtKB-UniRule"/>
</dbReference>
<dbReference type="GO" id="GO:0015740">
    <property type="term" value="P:C4-dicarboxylate transport"/>
    <property type="evidence" value="ECO:0007669"/>
    <property type="project" value="TreeGrafter"/>
</dbReference>
<protein>
    <recommendedName>
        <fullName evidence="9">TRAP transporter small permease protein</fullName>
    </recommendedName>
</protein>
<evidence type="ECO:0000256" key="7">
    <source>
        <dbReference type="ARBA" id="ARBA00023136"/>
    </source>
</evidence>
<comment type="subunit">
    <text evidence="9">The complex comprises the extracytoplasmic solute receptor protein and the two transmembrane proteins.</text>
</comment>
<accession>A0A944CDL2</accession>
<evidence type="ECO:0000256" key="4">
    <source>
        <dbReference type="ARBA" id="ARBA00022519"/>
    </source>
</evidence>
<dbReference type="InterPro" id="IPR007387">
    <property type="entry name" value="TRAP_DctQ"/>
</dbReference>
<keyword evidence="4 9" id="KW-0997">Cell inner membrane</keyword>
<keyword evidence="6 9" id="KW-1133">Transmembrane helix</keyword>
<reference evidence="11" key="1">
    <citation type="submission" date="2018-08" db="EMBL/GenBank/DDBJ databases">
        <authorList>
            <person name="Jin W."/>
            <person name="Wang H."/>
            <person name="Yang Y."/>
            <person name="Li M."/>
            <person name="Liu J."/>
        </authorList>
    </citation>
    <scope>NUCLEOTIDE SEQUENCE</scope>
    <source>
        <strain evidence="11">AESS21</strain>
    </source>
</reference>
<evidence type="ECO:0000256" key="6">
    <source>
        <dbReference type="ARBA" id="ARBA00022989"/>
    </source>
</evidence>
<proteinExistence type="inferred from homology"/>
<comment type="caution">
    <text evidence="11">The sequence shown here is derived from an EMBL/GenBank/DDBJ whole genome shotgun (WGS) entry which is preliminary data.</text>
</comment>
<evidence type="ECO:0000256" key="9">
    <source>
        <dbReference type="RuleBase" id="RU369079"/>
    </source>
</evidence>
<dbReference type="GO" id="GO:0005886">
    <property type="term" value="C:plasma membrane"/>
    <property type="evidence" value="ECO:0007669"/>
    <property type="project" value="UniProtKB-SubCell"/>
</dbReference>
<comment type="function">
    <text evidence="9">Part of the tripartite ATP-independent periplasmic (TRAP) transport system.</text>
</comment>
<name>A0A944CDL2_9HYPH</name>
<feature type="transmembrane region" description="Helical" evidence="9">
    <location>
        <begin position="12"/>
        <end position="32"/>
    </location>
</feature>
<feature type="transmembrane region" description="Helical" evidence="9">
    <location>
        <begin position="86"/>
        <end position="110"/>
    </location>
</feature>
<dbReference type="Proteomes" id="UP000705379">
    <property type="component" value="Unassembled WGS sequence"/>
</dbReference>
<evidence type="ECO:0000313" key="12">
    <source>
        <dbReference type="Proteomes" id="UP000705379"/>
    </source>
</evidence>
<evidence type="ECO:0000256" key="5">
    <source>
        <dbReference type="ARBA" id="ARBA00022692"/>
    </source>
</evidence>
<evidence type="ECO:0000256" key="2">
    <source>
        <dbReference type="ARBA" id="ARBA00022448"/>
    </source>
</evidence>
<comment type="similarity">
    <text evidence="8 9">Belongs to the TRAP transporter small permease family.</text>
</comment>
<dbReference type="PANTHER" id="PTHR35011:SF11">
    <property type="entry name" value="TRAP TRANSPORTER SMALL PERMEASE PROTEIN"/>
    <property type="match status" value="1"/>
</dbReference>
<feature type="domain" description="Tripartite ATP-independent periplasmic transporters DctQ component" evidence="10">
    <location>
        <begin position="23"/>
        <end position="144"/>
    </location>
</feature>
<feature type="transmembrane region" description="Helical" evidence="9">
    <location>
        <begin position="47"/>
        <end position="65"/>
    </location>
</feature>
<comment type="subcellular location">
    <subcellularLocation>
        <location evidence="1 9">Cell inner membrane</location>
        <topology evidence="1 9">Multi-pass membrane protein</topology>
    </subcellularLocation>
</comment>
<gene>
    <name evidence="11" type="ORF">DYI23_10705</name>
</gene>
<evidence type="ECO:0000256" key="8">
    <source>
        <dbReference type="ARBA" id="ARBA00038436"/>
    </source>
</evidence>
<sequence length="166" mass="18110">MTRALNVLSKICLFASSFSLVLLVVIFGWLVFGRYVLNVTPTWVEQLSLLLVGYIAFVGSATGVHENSHLGVTLFREMLGSPFCEIASALADLILAAFGIVMMVACLELMRFGWSTDLPMLNIPESFRTLPALLCGGFTCLFAGTRGVLQIIQLFHTADASDERSL</sequence>
<evidence type="ECO:0000256" key="3">
    <source>
        <dbReference type="ARBA" id="ARBA00022475"/>
    </source>
</evidence>
<keyword evidence="3" id="KW-1003">Cell membrane</keyword>
<feature type="transmembrane region" description="Helical" evidence="9">
    <location>
        <begin position="130"/>
        <end position="149"/>
    </location>
</feature>
<keyword evidence="5 9" id="KW-0812">Transmembrane</keyword>
<evidence type="ECO:0000313" key="11">
    <source>
        <dbReference type="EMBL" id="MBS8260689.1"/>
    </source>
</evidence>
<dbReference type="Pfam" id="PF04290">
    <property type="entry name" value="DctQ"/>
    <property type="match status" value="1"/>
</dbReference>
<dbReference type="InterPro" id="IPR055348">
    <property type="entry name" value="DctQ"/>
</dbReference>
<dbReference type="EMBL" id="QTKU01000002">
    <property type="protein sequence ID" value="MBS8260689.1"/>
    <property type="molecule type" value="Genomic_DNA"/>
</dbReference>
<keyword evidence="7 9" id="KW-0472">Membrane</keyword>
<dbReference type="PANTHER" id="PTHR35011">
    <property type="entry name" value="2,3-DIKETO-L-GULONATE TRAP TRANSPORTER SMALL PERMEASE PROTEIN YIAM"/>
    <property type="match status" value="1"/>
</dbReference>
<keyword evidence="2 9" id="KW-0813">Transport</keyword>